<feature type="domain" description="HTH araC/xylS-type" evidence="6">
    <location>
        <begin position="420"/>
        <end position="517"/>
    </location>
</feature>
<evidence type="ECO:0000313" key="8">
    <source>
        <dbReference type="EMBL" id="PUA36165.1"/>
    </source>
</evidence>
<dbReference type="InterPro" id="IPR009057">
    <property type="entry name" value="Homeodomain-like_sf"/>
</dbReference>
<dbReference type="InterPro" id="IPR020449">
    <property type="entry name" value="Tscrpt_reg_AraC-type_HTH"/>
</dbReference>
<dbReference type="PRINTS" id="PR00032">
    <property type="entry name" value="HTHARAC"/>
</dbReference>
<comment type="caution">
    <text evidence="8">The sequence shown here is derived from an EMBL/GenBank/DDBJ whole genome shotgun (WGS) entry which is preliminary data.</text>
</comment>
<dbReference type="GO" id="GO:0003700">
    <property type="term" value="F:DNA-binding transcription factor activity"/>
    <property type="evidence" value="ECO:0007669"/>
    <property type="project" value="InterPro"/>
</dbReference>
<dbReference type="SMART" id="SM00448">
    <property type="entry name" value="REC"/>
    <property type="match status" value="1"/>
</dbReference>
<dbReference type="GO" id="GO:0000160">
    <property type="term" value="P:phosphorelay signal transduction system"/>
    <property type="evidence" value="ECO:0007669"/>
    <property type="project" value="InterPro"/>
</dbReference>
<dbReference type="Pfam" id="PF12833">
    <property type="entry name" value="HTH_18"/>
    <property type="match status" value="1"/>
</dbReference>
<dbReference type="InterPro" id="IPR011006">
    <property type="entry name" value="CheY-like_superfamily"/>
</dbReference>
<dbReference type="PANTHER" id="PTHR43280">
    <property type="entry name" value="ARAC-FAMILY TRANSCRIPTIONAL REGULATOR"/>
    <property type="match status" value="1"/>
</dbReference>
<keyword evidence="5" id="KW-0175">Coiled coil</keyword>
<dbReference type="PROSITE" id="PS50110">
    <property type="entry name" value="RESPONSE_REGULATORY"/>
    <property type="match status" value="1"/>
</dbReference>
<evidence type="ECO:0000256" key="3">
    <source>
        <dbReference type="ARBA" id="ARBA00023163"/>
    </source>
</evidence>
<accession>A0A2T6FWA8</accession>
<dbReference type="GO" id="GO:0043565">
    <property type="term" value="F:sequence-specific DNA binding"/>
    <property type="evidence" value="ECO:0007669"/>
    <property type="project" value="InterPro"/>
</dbReference>
<proteinExistence type="predicted"/>
<evidence type="ECO:0008006" key="10">
    <source>
        <dbReference type="Google" id="ProtNLM"/>
    </source>
</evidence>
<dbReference type="SMART" id="SM00342">
    <property type="entry name" value="HTH_ARAC"/>
    <property type="match status" value="1"/>
</dbReference>
<keyword evidence="2" id="KW-0238">DNA-binding</keyword>
<dbReference type="Gene3D" id="1.10.10.60">
    <property type="entry name" value="Homeodomain-like"/>
    <property type="match status" value="2"/>
</dbReference>
<evidence type="ECO:0000256" key="1">
    <source>
        <dbReference type="ARBA" id="ARBA00023015"/>
    </source>
</evidence>
<name>A0A2T6FWA8_9BACL</name>
<reference evidence="8 9" key="1">
    <citation type="submission" date="2018-03" db="EMBL/GenBank/DDBJ databases">
        <title>Genome sequence of Paenibacillus elgii strain AC13 an antimicrobial compound producing bacteria.</title>
        <authorList>
            <person name="Kurokawa A.S."/>
            <person name="Araujo J.F."/>
            <person name="Costa R.A."/>
            <person name="Ortega D.B."/>
            <person name="Pires A.S."/>
            <person name="Pappas G.J.Jr."/>
            <person name="Franco O.L."/>
            <person name="Barreto C."/>
            <person name="Magalhaes B.S."/>
            <person name="Kruger R.H."/>
        </authorList>
    </citation>
    <scope>NUCLEOTIDE SEQUENCE [LARGE SCALE GENOMIC DNA]</scope>
    <source>
        <strain evidence="8 9">AC13</strain>
    </source>
</reference>
<dbReference type="AlphaFoldDB" id="A0A2T6FWA8"/>
<feature type="domain" description="Response regulatory" evidence="7">
    <location>
        <begin position="4"/>
        <end position="121"/>
    </location>
</feature>
<dbReference type="PROSITE" id="PS01124">
    <property type="entry name" value="HTH_ARAC_FAMILY_2"/>
    <property type="match status" value="1"/>
</dbReference>
<keyword evidence="4" id="KW-0597">Phosphoprotein</keyword>
<organism evidence="8 9">
    <name type="scientific">Paenibacillus elgii</name>
    <dbReference type="NCBI Taxonomy" id="189691"/>
    <lineage>
        <taxon>Bacteria</taxon>
        <taxon>Bacillati</taxon>
        <taxon>Bacillota</taxon>
        <taxon>Bacilli</taxon>
        <taxon>Bacillales</taxon>
        <taxon>Paenibacillaceae</taxon>
        <taxon>Paenibacillus</taxon>
    </lineage>
</organism>
<dbReference type="SUPFAM" id="SSF52172">
    <property type="entry name" value="CheY-like"/>
    <property type="match status" value="1"/>
</dbReference>
<dbReference type="InterPro" id="IPR001789">
    <property type="entry name" value="Sig_transdc_resp-reg_receiver"/>
</dbReference>
<evidence type="ECO:0000313" key="9">
    <source>
        <dbReference type="Proteomes" id="UP000244184"/>
    </source>
</evidence>
<evidence type="ECO:0000256" key="4">
    <source>
        <dbReference type="PROSITE-ProRule" id="PRU00169"/>
    </source>
</evidence>
<dbReference type="Proteomes" id="UP000244184">
    <property type="component" value="Unassembled WGS sequence"/>
</dbReference>
<dbReference type="SUPFAM" id="SSF46689">
    <property type="entry name" value="Homeodomain-like"/>
    <property type="match status" value="2"/>
</dbReference>
<keyword evidence="1" id="KW-0805">Transcription regulation</keyword>
<evidence type="ECO:0000259" key="7">
    <source>
        <dbReference type="PROSITE" id="PS50110"/>
    </source>
</evidence>
<dbReference type="Gene3D" id="3.40.50.2300">
    <property type="match status" value="1"/>
</dbReference>
<dbReference type="CDD" id="cd17536">
    <property type="entry name" value="REC_YesN-like"/>
    <property type="match status" value="1"/>
</dbReference>
<sequence>MAMKVMIVEDEVLVRLGLKKAVPWSTLGMELVCEAADGAEAYEMFVRHLPDIVLVDIELPKMDGLSFIHYAKTRRPDAKFIILTCQQDMSYARSAIQLQVADFLLKSTLDMKELCDILQNLSLELRQKRREAEATGEEDMNRSGRRRRFFQSWLDGVLPVPDPDRFDVQLKEFSPALKAERYQAWVVQLHGASLTEEETESVGEEIERLAVRQFGSRYLGGTPELPKRRWHLIFSGSAPASDAVRWKEAVEQTGGLELAIAMSAPFADPYEWRTFDRQAADLLQAEFYGRVGEVYAKDDLISETMSEAVLKLKRNMYERAGSLQFEEMKRLVGDLCGALKQPPYLHPPIVKNMFTELLFRLWSACEEIASGSVSANHRLVDRFYAAVRLDELAELLLTELARAGEEVRSHSQDDKTKTILQIKQYIKTHLHRELSLQETADAFYMNSSYLSRLFREVTDQSFTEYVLREKTELAVALMKNGMHLTQISEKLGYQNLSSFTRMFKKVRGVSPSRYMDQT</sequence>
<keyword evidence="3" id="KW-0804">Transcription</keyword>
<dbReference type="PANTHER" id="PTHR43280:SF2">
    <property type="entry name" value="HTH-TYPE TRANSCRIPTIONAL REGULATOR EXSA"/>
    <property type="match status" value="1"/>
</dbReference>
<feature type="modified residue" description="4-aspartylphosphate" evidence="4">
    <location>
        <position position="56"/>
    </location>
</feature>
<evidence type="ECO:0000256" key="2">
    <source>
        <dbReference type="ARBA" id="ARBA00023125"/>
    </source>
</evidence>
<evidence type="ECO:0000259" key="6">
    <source>
        <dbReference type="PROSITE" id="PS01124"/>
    </source>
</evidence>
<protein>
    <recommendedName>
        <fullName evidence="10">DNA-binding response regulator</fullName>
    </recommendedName>
</protein>
<feature type="coiled-coil region" evidence="5">
    <location>
        <begin position="111"/>
        <end position="138"/>
    </location>
</feature>
<evidence type="ECO:0000256" key="5">
    <source>
        <dbReference type="SAM" id="Coils"/>
    </source>
</evidence>
<dbReference type="EMBL" id="PYHP01000072">
    <property type="protein sequence ID" value="PUA36165.1"/>
    <property type="molecule type" value="Genomic_DNA"/>
</dbReference>
<dbReference type="InterPro" id="IPR018060">
    <property type="entry name" value="HTH_AraC"/>
</dbReference>
<dbReference type="Pfam" id="PF00072">
    <property type="entry name" value="Response_reg"/>
    <property type="match status" value="1"/>
</dbReference>
<gene>
    <name evidence="8" type="ORF">C8Z91_27370</name>
</gene>